<dbReference type="EMBL" id="KJ819543">
    <property type="protein sequence ID" value="AIS37552.1"/>
    <property type="molecule type" value="Genomic_RNA"/>
</dbReference>
<dbReference type="GO" id="GO:0003968">
    <property type="term" value="F:RNA-directed RNA polymerase activity"/>
    <property type="evidence" value="ECO:0007669"/>
    <property type="project" value="UniProtKB-KW"/>
</dbReference>
<dbReference type="Pfam" id="PF05919">
    <property type="entry name" value="Mitovir_RNA_pol"/>
    <property type="match status" value="1"/>
</dbReference>
<keyword evidence="1" id="KW-0548">Nucleotidyltransferase</keyword>
<organism evidence="1">
    <name type="scientific">Valsa malicola mitovirus 1</name>
    <dbReference type="NCBI Taxonomy" id="1551554"/>
    <lineage>
        <taxon>Viruses</taxon>
        <taxon>Riboviria</taxon>
        <taxon>Orthornavirae</taxon>
        <taxon>Lenarviricota</taxon>
        <taxon>Howeltoviricetes</taxon>
        <taxon>Cryppavirales</taxon>
        <taxon>Mitoviridae</taxon>
        <taxon>Mitovirus</taxon>
    </lineage>
</organism>
<protein>
    <submittedName>
        <fullName evidence="1">RNA-dependent RNA polymerase</fullName>
    </submittedName>
</protein>
<sequence length="337" mass="38141">HWVRLLIWTLGLEKAPFMKFMRRIIHLWNANGKTFTVLYLKECNRILMHFISGNAILKTSEMPITLKGGLPGIIPGNLRSRIRDFDPVIIRGVLTMLQIYRVISIPGKLKLNTITDPFKGLNPTLPKYDLRESIGSLFPDFNRKIIRHYPISLLSLVSAGANHSTSILGIWKDILAWESNPLLRTHLENFCSRWPGGDSFLNLINLERDSILNIYPIELLNRVFKLGENLHLGRLSLKSEAAGKIRVFAITDLITQSVMAPLSKVIFSLLKGLPMDGTFNQSAPLTRLVDLYQQGVLKGKVFYSYDLSAATDRLPITLQKDILSLLIGDKMATSWLH</sequence>
<evidence type="ECO:0000313" key="1">
    <source>
        <dbReference type="EMBL" id="AIS37552.1"/>
    </source>
</evidence>
<keyword evidence="1" id="KW-0808">Transferase</keyword>
<feature type="non-terminal residue" evidence="1">
    <location>
        <position position="337"/>
    </location>
</feature>
<name>A0A096ZZ71_9VIRU</name>
<dbReference type="InterPro" id="IPR008686">
    <property type="entry name" value="RNA_pol_mitovir"/>
</dbReference>
<reference evidence="1" key="1">
    <citation type="submission" date="2014-05" db="EMBL/GenBank/DDBJ databases">
        <title>Two different mitoviruses co-infecting an isolate of Valsa malicola.</title>
        <authorList>
            <person name="Peyambari M."/>
            <person name="Koohi Habibi M."/>
            <person name="Fotouhifar K.-B."/>
            <person name="Dizadji A."/>
            <person name="Roossinck M.J."/>
        </authorList>
    </citation>
    <scope>NUCLEOTIDE SEQUENCE</scope>
</reference>
<accession>A0A096ZZ71</accession>
<feature type="non-terminal residue" evidence="1">
    <location>
        <position position="1"/>
    </location>
</feature>
<proteinExistence type="predicted"/>
<gene>
    <name evidence="1" type="primary">RdRp</name>
</gene>
<keyword evidence="1" id="KW-0696">RNA-directed RNA polymerase</keyword>